<evidence type="ECO:0000313" key="2">
    <source>
        <dbReference type="Proteomes" id="UP000009309"/>
    </source>
</evidence>
<dbReference type="Proteomes" id="UP000009309">
    <property type="component" value="Unassembled WGS sequence"/>
</dbReference>
<dbReference type="EMBL" id="CAIT01000009">
    <property type="protein sequence ID" value="CCH56516.1"/>
    <property type="molecule type" value="Genomic_DNA"/>
</dbReference>
<name>I2GRI8_9BACT</name>
<dbReference type="RefSeq" id="WP_009285081.1">
    <property type="nucleotide sequence ID" value="NZ_CAIT01000009.1"/>
</dbReference>
<reference evidence="1 2" key="1">
    <citation type="journal article" date="2012" name="J. Bacteriol.">
        <title>Genome Sequence of the Filamentous Bacterium Fibrisoma limi BUZ 3T.</title>
        <authorList>
            <person name="Filippini M."/>
            <person name="Qi W."/>
            <person name="Jaenicke S."/>
            <person name="Goesmann A."/>
            <person name="Smits T.H."/>
            <person name="Bagheri H.C."/>
        </authorList>
    </citation>
    <scope>NUCLEOTIDE SEQUENCE [LARGE SCALE GENOMIC DNA]</scope>
    <source>
        <strain evidence="2">BUZ 3T</strain>
    </source>
</reference>
<accession>I2GRI8</accession>
<sequence length="143" mass="16382">MASTINSIPLLSITTLLADYDQWLAFLKTSQRTSRRYERQLTKIGKRYPYLASLSDYLRSCMRQRSQFFGRLAVLLSEKADKLRNEPTNDVLIQRLTQAHPTMQQVISQMKQAFADLTESYRTLPVPVVAADTLSLMPPISLQ</sequence>
<comment type="caution">
    <text evidence="1">The sequence shown here is derived from an EMBL/GenBank/DDBJ whole genome shotgun (WGS) entry which is preliminary data.</text>
</comment>
<dbReference type="AlphaFoldDB" id="I2GRI8"/>
<proteinExistence type="predicted"/>
<evidence type="ECO:0000313" key="1">
    <source>
        <dbReference type="EMBL" id="CCH56516.1"/>
    </source>
</evidence>
<keyword evidence="2" id="KW-1185">Reference proteome</keyword>
<protein>
    <submittedName>
        <fullName evidence="1">Uncharacterized protein</fullName>
    </submittedName>
</protein>
<organism evidence="1 2">
    <name type="scientific">Fibrisoma limi BUZ 3</name>
    <dbReference type="NCBI Taxonomy" id="1185876"/>
    <lineage>
        <taxon>Bacteria</taxon>
        <taxon>Pseudomonadati</taxon>
        <taxon>Bacteroidota</taxon>
        <taxon>Cytophagia</taxon>
        <taxon>Cytophagales</taxon>
        <taxon>Spirosomataceae</taxon>
        <taxon>Fibrisoma</taxon>
    </lineage>
</organism>
<dbReference type="STRING" id="1185876.BN8_05861"/>
<gene>
    <name evidence="1" type="ORF">BN8_05861</name>
</gene>
<dbReference type="OrthoDB" id="956258at2"/>